<keyword evidence="3" id="KW-1185">Reference proteome</keyword>
<dbReference type="AlphaFoldDB" id="A0A285K2Y8"/>
<dbReference type="InterPro" id="IPR017517">
    <property type="entry name" value="Maleyloyr_isom"/>
</dbReference>
<dbReference type="Proteomes" id="UP000219612">
    <property type="component" value="Unassembled WGS sequence"/>
</dbReference>
<dbReference type="InterPro" id="IPR034660">
    <property type="entry name" value="DinB/YfiT-like"/>
</dbReference>
<dbReference type="NCBIfam" id="TIGR03083">
    <property type="entry name" value="maleylpyruvate isomerase family mycothiol-dependent enzyme"/>
    <property type="match status" value="1"/>
</dbReference>
<organism evidence="2 3">
    <name type="scientific">Paractinoplanes atraurantiacus</name>
    <dbReference type="NCBI Taxonomy" id="1036182"/>
    <lineage>
        <taxon>Bacteria</taxon>
        <taxon>Bacillati</taxon>
        <taxon>Actinomycetota</taxon>
        <taxon>Actinomycetes</taxon>
        <taxon>Micromonosporales</taxon>
        <taxon>Micromonosporaceae</taxon>
        <taxon>Paractinoplanes</taxon>
    </lineage>
</organism>
<dbReference type="EMBL" id="OBDY01000030">
    <property type="protein sequence ID" value="SNY66387.1"/>
    <property type="molecule type" value="Genomic_DNA"/>
</dbReference>
<protein>
    <submittedName>
        <fullName evidence="2">TIGR03083 family protein</fullName>
    </submittedName>
</protein>
<accession>A0A285K2Y8</accession>
<dbReference type="SUPFAM" id="SSF109854">
    <property type="entry name" value="DinB/YfiT-like putative metalloenzymes"/>
    <property type="match status" value="1"/>
</dbReference>
<evidence type="ECO:0000259" key="1">
    <source>
        <dbReference type="Pfam" id="PF11716"/>
    </source>
</evidence>
<evidence type="ECO:0000313" key="3">
    <source>
        <dbReference type="Proteomes" id="UP000219612"/>
    </source>
</evidence>
<proteinExistence type="predicted"/>
<feature type="domain" description="Mycothiol-dependent maleylpyruvate isomerase metal-binding" evidence="1">
    <location>
        <begin position="8"/>
        <end position="156"/>
    </location>
</feature>
<reference evidence="2 3" key="1">
    <citation type="submission" date="2017-09" db="EMBL/GenBank/DDBJ databases">
        <authorList>
            <person name="Ehlers B."/>
            <person name="Leendertz F.H."/>
        </authorList>
    </citation>
    <scope>NUCLEOTIDE SEQUENCE [LARGE SCALE GENOMIC DNA]</scope>
    <source>
        <strain evidence="2 3">CGMCC 4.6857</strain>
    </source>
</reference>
<dbReference type="RefSeq" id="WP_218854877.1">
    <property type="nucleotide sequence ID" value="NZ_OBDY01000030.1"/>
</dbReference>
<evidence type="ECO:0000313" key="2">
    <source>
        <dbReference type="EMBL" id="SNY66387.1"/>
    </source>
</evidence>
<name>A0A285K2Y8_9ACTN</name>
<gene>
    <name evidence="2" type="ORF">SAMN05421748_13024</name>
</gene>
<dbReference type="InterPro" id="IPR024344">
    <property type="entry name" value="MDMPI_metal-binding"/>
</dbReference>
<dbReference type="Gene3D" id="1.20.120.450">
    <property type="entry name" value="dinb family like domain"/>
    <property type="match status" value="1"/>
</dbReference>
<dbReference type="GO" id="GO:0046872">
    <property type="term" value="F:metal ion binding"/>
    <property type="evidence" value="ECO:0007669"/>
    <property type="project" value="InterPro"/>
</dbReference>
<dbReference type="Pfam" id="PF11716">
    <property type="entry name" value="MDMPI_N"/>
    <property type="match status" value="1"/>
</dbReference>
<sequence length="213" mass="23408">MSETLDAFRREAQSLTDAAATFSEDEWHAPTRCEPWTVRELLGHVRVAIAWLPDMLAAAPPPRAEISAAEYYRPDARFSSRTNATRVDLARAHAAGYPTGAALLRDFTTVWRKADRLCRAEPSSRVVITRHGDPILLSEFLVTRVLELAVHGLDLADAIGREPWLTPSAAEVVHRLLPGSPSRPDAGFLRKATGRAPLTADEEALGIRRLTLG</sequence>